<feature type="coiled-coil region" evidence="1">
    <location>
        <begin position="501"/>
        <end position="588"/>
    </location>
</feature>
<name>A0AAD1U4F6_EUPCR</name>
<organism evidence="3 4">
    <name type="scientific">Euplotes crassus</name>
    <dbReference type="NCBI Taxonomy" id="5936"/>
    <lineage>
        <taxon>Eukaryota</taxon>
        <taxon>Sar</taxon>
        <taxon>Alveolata</taxon>
        <taxon>Ciliophora</taxon>
        <taxon>Intramacronucleata</taxon>
        <taxon>Spirotrichea</taxon>
        <taxon>Hypotrichia</taxon>
        <taxon>Euplotida</taxon>
        <taxon>Euplotidae</taxon>
        <taxon>Moneuplotes</taxon>
    </lineage>
</organism>
<feature type="region of interest" description="Disordered" evidence="2">
    <location>
        <begin position="323"/>
        <end position="349"/>
    </location>
</feature>
<reference evidence="3" key="1">
    <citation type="submission" date="2023-07" db="EMBL/GenBank/DDBJ databases">
        <authorList>
            <consortium name="AG Swart"/>
            <person name="Singh M."/>
            <person name="Singh A."/>
            <person name="Seah K."/>
            <person name="Emmerich C."/>
        </authorList>
    </citation>
    <scope>NUCLEOTIDE SEQUENCE</scope>
    <source>
        <strain evidence="3">DP1</strain>
    </source>
</reference>
<evidence type="ECO:0000256" key="1">
    <source>
        <dbReference type="SAM" id="Coils"/>
    </source>
</evidence>
<keyword evidence="4" id="KW-1185">Reference proteome</keyword>
<evidence type="ECO:0000313" key="4">
    <source>
        <dbReference type="Proteomes" id="UP001295684"/>
    </source>
</evidence>
<protein>
    <submittedName>
        <fullName evidence="3">Uncharacterized protein</fullName>
    </submittedName>
</protein>
<keyword evidence="1" id="KW-0175">Coiled coil</keyword>
<evidence type="ECO:0000256" key="2">
    <source>
        <dbReference type="SAM" id="MobiDB-lite"/>
    </source>
</evidence>
<gene>
    <name evidence="3" type="ORF">ECRASSUSDP1_LOCUS3119</name>
</gene>
<comment type="caution">
    <text evidence="3">The sequence shown here is derived from an EMBL/GenBank/DDBJ whole genome shotgun (WGS) entry which is preliminary data.</text>
</comment>
<proteinExistence type="predicted"/>
<accession>A0AAD1U4F6</accession>
<dbReference type="AlphaFoldDB" id="A0AAD1U4F6"/>
<sequence length="620" mass="71314">MQNRYIRNMCEDEIYERLVESDSKDSYIETLRKRIKLLQHELHLSSSKNKQCLKDIKYWQDCSLTRLLDLETLKLQNVKSIKKRDSIIQSKSQTTDSNSPCSNCETLLSKQAEAQELLATTERSLSQTKEALTMSNERIEILSKEYDVLTKSYKQEQAEGSKLKDEFNQFMVESDKNLSKYVHDRELAESRCKSLSKEVSQLKVQKDATAKEILCFIEKLDTSSKEVKNLQNLLKLSEVKNSSLQTQLQQETDTKDAEIKKLNSKIDALEKSLKESEEAQKALEHKSKEYLRKTLKTSTEVNRLKANLSHSKNEAKKLREELSSYKTASEEGKQSLEASSTKEEASLTRDNKFSAANSDFGSPKSCKSFVSDGTKLSKHSRPFFLPNNLVKREQRLTGNLSEFEARSRRLSEVSSESIFDFPKLSSTGMTLPEKESYLKSYEISLLAKIDDLKQRELDLKEQEGSLSYFQDTVSVLKSSLAAASKENETLRRVFTEYVTTNDEEVAKLKSANERIQKREDETKDVNDKNLSMLKEQTQAILELQKDIELKEAINQELKDSAHDALNSQASLKERVEELEAEIRAFKDKKPKKGIELKEKNDNDKRIEEVKKAQFIKEQEE</sequence>
<evidence type="ECO:0000313" key="3">
    <source>
        <dbReference type="EMBL" id="CAI2361806.1"/>
    </source>
</evidence>
<dbReference type="Proteomes" id="UP001295684">
    <property type="component" value="Unassembled WGS sequence"/>
</dbReference>
<dbReference type="EMBL" id="CAMPGE010002986">
    <property type="protein sequence ID" value="CAI2361806.1"/>
    <property type="molecule type" value="Genomic_DNA"/>
</dbReference>